<keyword evidence="2" id="KW-1185">Reference proteome</keyword>
<name>A0ABR5Q3H3_9ACTN</name>
<gene>
    <name evidence="1" type="ORF">IV60_GL000225</name>
</gene>
<sequence>MLTSTLQCIVHTKKTKLPPVGINQTTGAASNFLVDTRTIVLGYLLHLPFMQQLGAVAIKNSQAHTHPGDKRSRKACKHMNCPTRQLQYAPCRWGSTYNPASKYLNRIPR</sequence>
<dbReference type="EMBL" id="JQCP01000001">
    <property type="protein sequence ID" value="KRO03047.1"/>
    <property type="molecule type" value="Genomic_DNA"/>
</dbReference>
<evidence type="ECO:0000313" key="2">
    <source>
        <dbReference type="Proteomes" id="UP000051927"/>
    </source>
</evidence>
<organism evidence="1 2">
    <name type="scientific">Lancefieldella rimae</name>
    <dbReference type="NCBI Taxonomy" id="1383"/>
    <lineage>
        <taxon>Bacteria</taxon>
        <taxon>Bacillati</taxon>
        <taxon>Actinomycetota</taxon>
        <taxon>Coriobacteriia</taxon>
        <taxon>Coriobacteriales</taxon>
        <taxon>Atopobiaceae</taxon>
        <taxon>Lancefieldella</taxon>
    </lineage>
</organism>
<accession>A0ABR5Q3H3</accession>
<reference evidence="1 2" key="1">
    <citation type="journal article" date="2015" name="Genome Announc.">
        <title>Expanding the biotechnology potential of lactobacilli through comparative genomics of 213 strains and associated genera.</title>
        <authorList>
            <person name="Sun Z."/>
            <person name="Harris H.M."/>
            <person name="McCann A."/>
            <person name="Guo C."/>
            <person name="Argimon S."/>
            <person name="Zhang W."/>
            <person name="Yang X."/>
            <person name="Jeffery I.B."/>
            <person name="Cooney J.C."/>
            <person name="Kagawa T.F."/>
            <person name="Liu W."/>
            <person name="Song Y."/>
            <person name="Salvetti E."/>
            <person name="Wrobel A."/>
            <person name="Rasinkangas P."/>
            <person name="Parkhill J."/>
            <person name="Rea M.C."/>
            <person name="O'Sullivan O."/>
            <person name="Ritari J."/>
            <person name="Douillard F.P."/>
            <person name="Paul Ross R."/>
            <person name="Yang R."/>
            <person name="Briner A.E."/>
            <person name="Felis G.E."/>
            <person name="de Vos W.M."/>
            <person name="Barrangou R."/>
            <person name="Klaenhammer T.R."/>
            <person name="Caufield P.W."/>
            <person name="Cui Y."/>
            <person name="Zhang H."/>
            <person name="O'Toole P.W."/>
        </authorList>
    </citation>
    <scope>NUCLEOTIDE SEQUENCE [LARGE SCALE GENOMIC DNA]</scope>
    <source>
        <strain evidence="1 2">DSM 7090</strain>
    </source>
</reference>
<proteinExistence type="predicted"/>
<dbReference type="Proteomes" id="UP000051927">
    <property type="component" value="Unassembled WGS sequence"/>
</dbReference>
<protein>
    <submittedName>
        <fullName evidence="1">Uncharacterized protein</fullName>
    </submittedName>
</protein>
<comment type="caution">
    <text evidence="1">The sequence shown here is derived from an EMBL/GenBank/DDBJ whole genome shotgun (WGS) entry which is preliminary data.</text>
</comment>
<evidence type="ECO:0000313" key="1">
    <source>
        <dbReference type="EMBL" id="KRO03047.1"/>
    </source>
</evidence>